<evidence type="ECO:0000256" key="2">
    <source>
        <dbReference type="ARBA" id="ARBA00022801"/>
    </source>
</evidence>
<evidence type="ECO:0000313" key="7">
    <source>
        <dbReference type="Proteomes" id="UP001204015"/>
    </source>
</evidence>
<organism evidence="6 7">
    <name type="scientific">Segatella cerevisiae</name>
    <dbReference type="NCBI Taxonomy" id="2053716"/>
    <lineage>
        <taxon>Bacteria</taxon>
        <taxon>Pseudomonadati</taxon>
        <taxon>Bacteroidota</taxon>
        <taxon>Bacteroidia</taxon>
        <taxon>Bacteroidales</taxon>
        <taxon>Prevotellaceae</taxon>
        <taxon>Segatella</taxon>
    </lineage>
</organism>
<name>A0ABT1BWY1_9BACT</name>
<protein>
    <recommendedName>
        <fullName evidence="4">Nuclease SbcCD subunit D</fullName>
    </recommendedName>
</protein>
<keyword evidence="1 4" id="KW-0540">Nuclease</keyword>
<proteinExistence type="inferred from homology"/>
<comment type="function">
    <text evidence="4">SbcCD cleaves DNA hairpin structures. These structures can inhibit DNA replication and are intermediates in certain DNA recombination reactions. The complex acts as a 3'-&gt;5' double strand exonuclease that can open hairpins. It also has a 5' single-strand endonuclease activity.</text>
</comment>
<keyword evidence="7" id="KW-1185">Reference proteome</keyword>
<evidence type="ECO:0000259" key="5">
    <source>
        <dbReference type="Pfam" id="PF00149"/>
    </source>
</evidence>
<comment type="similarity">
    <text evidence="4">Belongs to the SbcD family.</text>
</comment>
<accession>A0ABT1BWY1</accession>
<dbReference type="PANTHER" id="PTHR30337:SF0">
    <property type="entry name" value="NUCLEASE SBCCD SUBUNIT D"/>
    <property type="match status" value="1"/>
</dbReference>
<dbReference type="PANTHER" id="PTHR30337">
    <property type="entry name" value="COMPONENT OF ATP-DEPENDENT DSDNA EXONUCLEASE"/>
    <property type="match status" value="1"/>
</dbReference>
<comment type="subunit">
    <text evidence="4">Heterodimer of SbcC and SbcD.</text>
</comment>
<comment type="caution">
    <text evidence="6">The sequence shown here is derived from an EMBL/GenBank/DDBJ whole genome shotgun (WGS) entry which is preliminary data.</text>
</comment>
<keyword evidence="4" id="KW-0235">DNA replication</keyword>
<sequence length="400" mass="45163">MKIIHTSDWHLGQYLYTFDRRIEHQAFLDQLVQIVHDAQPDAMVVSGDIFHSIAPSVKAQKMYTDAMIRIHDAAPDMPVFITAGNHDSASRLEVDSNLWQLANVHVVGTLRHTADGQVDWHGHIFRVDGKCIIAAVPFLSTHNFPPAPEGEDRQKYFFRTLGEKVQKVNPQHLPVVLMAHLAVRGCDITGHKEDDNHTGAGGLDYVSPDVFGDNFDYVALGHIHRPQTLSGTGKCIRYSGSPIPVNVNEDYRHSVTIVDFNDGNLPKLSTHEILNPLPLRVVPKQPAYTEEALKALAQLPDDQPMYVFMNVKTRDAFDPDIDERAVEALKGKQCRFCRHLATFENQPADEIRDDITPEELADMSLQQVAGRYMDQLGIHSQEFDEMLDEAVRQVEEERHK</sequence>
<evidence type="ECO:0000256" key="3">
    <source>
        <dbReference type="ARBA" id="ARBA00022839"/>
    </source>
</evidence>
<keyword evidence="4" id="KW-0233">DNA recombination</keyword>
<dbReference type="RefSeq" id="WP_252760262.1">
    <property type="nucleotide sequence ID" value="NZ_JAMXLY010000008.1"/>
</dbReference>
<dbReference type="EMBL" id="JAMXLY010000008">
    <property type="protein sequence ID" value="MCO6024898.1"/>
    <property type="molecule type" value="Genomic_DNA"/>
</dbReference>
<dbReference type="CDD" id="cd00840">
    <property type="entry name" value="MPP_Mre11_N"/>
    <property type="match status" value="1"/>
</dbReference>
<evidence type="ECO:0000256" key="1">
    <source>
        <dbReference type="ARBA" id="ARBA00022722"/>
    </source>
</evidence>
<dbReference type="GO" id="GO:0004527">
    <property type="term" value="F:exonuclease activity"/>
    <property type="evidence" value="ECO:0007669"/>
    <property type="project" value="UniProtKB-KW"/>
</dbReference>
<dbReference type="SUPFAM" id="SSF56300">
    <property type="entry name" value="Metallo-dependent phosphatases"/>
    <property type="match status" value="1"/>
</dbReference>
<gene>
    <name evidence="4" type="primary">sbcD</name>
    <name evidence="6" type="ORF">NG821_03395</name>
</gene>
<evidence type="ECO:0000313" key="6">
    <source>
        <dbReference type="EMBL" id="MCO6024898.1"/>
    </source>
</evidence>
<dbReference type="Pfam" id="PF00149">
    <property type="entry name" value="Metallophos"/>
    <property type="match status" value="1"/>
</dbReference>
<keyword evidence="2 4" id="KW-0378">Hydrolase</keyword>
<dbReference type="InterPro" id="IPR041796">
    <property type="entry name" value="Mre11_N"/>
</dbReference>
<dbReference type="InterPro" id="IPR004843">
    <property type="entry name" value="Calcineurin-like_PHP"/>
</dbReference>
<dbReference type="NCBIfam" id="TIGR00619">
    <property type="entry name" value="sbcd"/>
    <property type="match status" value="1"/>
</dbReference>
<keyword evidence="4" id="KW-0255">Endonuclease</keyword>
<dbReference type="Proteomes" id="UP001204015">
    <property type="component" value="Unassembled WGS sequence"/>
</dbReference>
<dbReference type="InterPro" id="IPR050535">
    <property type="entry name" value="DNA_Repair-Maintenance_Comp"/>
</dbReference>
<dbReference type="Gene3D" id="3.60.21.10">
    <property type="match status" value="1"/>
</dbReference>
<reference evidence="6 7" key="1">
    <citation type="submission" date="2022-06" db="EMBL/GenBank/DDBJ databases">
        <title>A taxonomic note on the genus Prevotella: Description of four novel genera and emended description of the genera Hallella and Xylanibacter.</title>
        <authorList>
            <person name="Hitch T.C.A."/>
        </authorList>
    </citation>
    <scope>NUCLEOTIDE SEQUENCE [LARGE SCALE GENOMIC DNA]</scope>
    <source>
        <strain evidence="6 7">DSM 100619</strain>
    </source>
</reference>
<dbReference type="InterPro" id="IPR004593">
    <property type="entry name" value="SbcD"/>
</dbReference>
<feature type="domain" description="Calcineurin-like phosphoesterase" evidence="5">
    <location>
        <begin position="1"/>
        <end position="226"/>
    </location>
</feature>
<keyword evidence="3 4" id="KW-0269">Exonuclease</keyword>
<dbReference type="InterPro" id="IPR029052">
    <property type="entry name" value="Metallo-depent_PP-like"/>
</dbReference>
<evidence type="ECO:0000256" key="4">
    <source>
        <dbReference type="RuleBase" id="RU363069"/>
    </source>
</evidence>